<dbReference type="Gene3D" id="3.90.550.10">
    <property type="entry name" value="Spore Coat Polysaccharide Biosynthesis Protein SpsA, Chain A"/>
    <property type="match status" value="1"/>
</dbReference>
<dbReference type="SUPFAM" id="SSF53756">
    <property type="entry name" value="UDP-Glycosyltransferase/glycogen phosphorylase"/>
    <property type="match status" value="1"/>
</dbReference>
<dbReference type="Proteomes" id="UP000050786">
    <property type="component" value="Unassembled WGS sequence"/>
</dbReference>
<evidence type="ECO:0000259" key="2">
    <source>
        <dbReference type="Pfam" id="PF13524"/>
    </source>
</evidence>
<dbReference type="RefSeq" id="WP_145975816.1">
    <property type="nucleotide sequence ID" value="NZ_CYPS01000023.1"/>
</dbReference>
<name>A0A0P1ELK4_9RHOB</name>
<keyword evidence="3" id="KW-0328">Glycosyltransferase</keyword>
<reference evidence="4" key="1">
    <citation type="submission" date="2015-09" db="EMBL/GenBank/DDBJ databases">
        <authorList>
            <person name="Rodrigo-Torres L."/>
            <person name="Arahal D.R."/>
        </authorList>
    </citation>
    <scope>NUCLEOTIDE SEQUENCE [LARGE SCALE GENOMIC DNA]</scope>
    <source>
        <strain evidence="4">CECT 4293</strain>
    </source>
</reference>
<dbReference type="Gene3D" id="3.40.50.2000">
    <property type="entry name" value="Glycogen Phosphorylase B"/>
    <property type="match status" value="1"/>
</dbReference>
<dbReference type="EC" id="2.4.1.293" evidence="3"/>
<dbReference type="PANTHER" id="PTHR43685">
    <property type="entry name" value="GLYCOSYLTRANSFERASE"/>
    <property type="match status" value="1"/>
</dbReference>
<dbReference type="AlphaFoldDB" id="A0A0P1ELK4"/>
<dbReference type="CDD" id="cd00761">
    <property type="entry name" value="Glyco_tranf_GTA_type"/>
    <property type="match status" value="1"/>
</dbReference>
<dbReference type="InterPro" id="IPR029044">
    <property type="entry name" value="Nucleotide-diphossugar_trans"/>
</dbReference>
<evidence type="ECO:0000313" key="3">
    <source>
        <dbReference type="EMBL" id="CUH42695.1"/>
    </source>
</evidence>
<keyword evidence="4" id="KW-1185">Reference proteome</keyword>
<dbReference type="SUPFAM" id="SSF53448">
    <property type="entry name" value="Nucleotide-diphospho-sugar transferases"/>
    <property type="match status" value="1"/>
</dbReference>
<proteinExistence type="predicted"/>
<dbReference type="PANTHER" id="PTHR43685:SF11">
    <property type="entry name" value="GLYCOSYLTRANSFERASE TAGX-RELATED"/>
    <property type="match status" value="1"/>
</dbReference>
<dbReference type="Pfam" id="PF00535">
    <property type="entry name" value="Glycos_transf_2"/>
    <property type="match status" value="1"/>
</dbReference>
<organism evidence="3 4">
    <name type="scientific">Ruegeria atlantica</name>
    <dbReference type="NCBI Taxonomy" id="81569"/>
    <lineage>
        <taxon>Bacteria</taxon>
        <taxon>Pseudomonadati</taxon>
        <taxon>Pseudomonadota</taxon>
        <taxon>Alphaproteobacteria</taxon>
        <taxon>Rhodobacterales</taxon>
        <taxon>Roseobacteraceae</taxon>
        <taxon>Ruegeria</taxon>
    </lineage>
</organism>
<feature type="domain" description="Glycosyltransferase 2-like" evidence="1">
    <location>
        <begin position="106"/>
        <end position="248"/>
    </location>
</feature>
<protein>
    <submittedName>
        <fullName evidence="3">GalNAc(5)-diNAcBac-PP-undecaprenol beta-1,3-glucosyltransferase</fullName>
        <ecNumber evidence="3">2.4.1.293</ecNumber>
    </submittedName>
</protein>
<feature type="domain" description="Spore protein YkvP/CgeB glycosyl transferase-like" evidence="2">
    <location>
        <begin position="764"/>
        <end position="886"/>
    </location>
</feature>
<dbReference type="InterPro" id="IPR001173">
    <property type="entry name" value="Glyco_trans_2-like"/>
</dbReference>
<dbReference type="InterPro" id="IPR007739">
    <property type="entry name" value="RgpF"/>
</dbReference>
<sequence length="1253" mass="142066">MNFLNHKITFPSFVARTVKQFNRKVISRLLYSLSKNDILFSQRRRDRFYSSAQKRDPKRIGIEANRLKFCHGVQNPVHENWDFEEEKKFLSRLRKGGPSVADMTVSVIMPTYNRAQLLPAAIGSLLRQSHANWELIIVDDGSDDNTAEIVDVVGDKRIRFFKKTERGGVSAARNTGLAQVRNEWVFFLDSDNAWRSGYLETMLRFLITHDLQAAYCGIALIDKEESSTRYLYESFSLTSCIRRNTIDLNAFCMHRNFAHFKFDESIRRLVDWDLILRLASKTPILGAPYIGVDYSNDSRIDRITNSEYAHSSDYRNLVCDIQLEATRRLYKGRNEAIKHQRRRIAVVFHVYYAEYVDEFLYQLKNIPKPFDLIVTTPLQEDNPVIAQIKSWHPDAVVLLYPNLGRDIGPFLDIIPTLLNYDLVCKLHTKRNVDPWGSAWRDIMKDGVLASEELVRSILSSFDDPSVQAVGSKETYKMWKAATSGQTERSLRDLISDLSISENLSQPWGYFAGSMFWIRPSLLAEISAYLFETPVYQVHTTNDGQVEHALERAIGLSMASDPASKVGLVDPESHEIEIAPFAKGSKEPMHETLDRIAEGMGILLPVEQRGEAAQISIKIPAPKQQKQQWGDYHYAEALAKSCRQLGCEVAIDFLEEWGNKRTGDSVLLCIRGLSRFEPSSDQLNILWVISHPDQVSFEEMEQYDLVYVASLSYANFLQPIVQTTVKPLLQATDTDRFSQSVKAAPNDPNILFVGNSRNEYRPIVRWAVEADVDVGVYGTLWDQFLPAHMIKGENISNAELPSFYKGAAVVLNDHWQSMREFGFVSNRIFDVLACGGRLISDEVPAVSYTLGSGIQQVTGPDELKEAVSKSATNTNELSELVRNDYSFDKRAQVILGDVSTLRQHSYVRNPAPAVLRKRALRVNGIVRQDGTYPQSSAFIRLYCPLTSESAFEEVEFSLIPAREAEASGDVAIVQRTAFDTEKQADEFIRSCKSSGTRLIMDNDDDFRLIDERHAEFEFYKPKIAAFETVMNAAERVWVSTDVLAQRYAEVNPTVLENCIDPRLWRNYRSEFALGSGPLRLVYAGTRTHDSDFAMIFSALETLASRYDFSLTLIGVTSNAPKRPWLKVVAPDSSQGSYPRFVRWLRELGQFAIGLAPLEDSAFNSAKSDLKVLDYGALGIAPVVSKVVSYRSTIETHECGILAENTQVGWVAALSGLFDDRTKLNTIRDAARTYCYNERTVKRLYEKQRNSLFDL</sequence>
<dbReference type="GO" id="GO:0016757">
    <property type="term" value="F:glycosyltransferase activity"/>
    <property type="evidence" value="ECO:0007669"/>
    <property type="project" value="UniProtKB-KW"/>
</dbReference>
<evidence type="ECO:0000259" key="1">
    <source>
        <dbReference type="Pfam" id="PF00535"/>
    </source>
</evidence>
<keyword evidence="3" id="KW-0808">Transferase</keyword>
<accession>A0A0P1ELK4</accession>
<dbReference type="InterPro" id="IPR055259">
    <property type="entry name" value="YkvP/CgeB_Glyco_trans-like"/>
</dbReference>
<dbReference type="Pfam" id="PF05045">
    <property type="entry name" value="RgpF"/>
    <property type="match status" value="1"/>
</dbReference>
<gene>
    <name evidence="3" type="primary">pglI</name>
    <name evidence="3" type="ORF">RUM4293_01584</name>
</gene>
<evidence type="ECO:0000313" key="4">
    <source>
        <dbReference type="Proteomes" id="UP000050786"/>
    </source>
</evidence>
<dbReference type="InterPro" id="IPR050834">
    <property type="entry name" value="Glycosyltransf_2"/>
</dbReference>
<dbReference type="Pfam" id="PF13524">
    <property type="entry name" value="Glyco_trans_1_2"/>
    <property type="match status" value="1"/>
</dbReference>
<dbReference type="EMBL" id="CYPS01000023">
    <property type="protein sequence ID" value="CUH42695.1"/>
    <property type="molecule type" value="Genomic_DNA"/>
</dbReference>